<organism evidence="2 3">
    <name type="scientific">Intoshia linei</name>
    <dbReference type="NCBI Taxonomy" id="1819745"/>
    <lineage>
        <taxon>Eukaryota</taxon>
        <taxon>Metazoa</taxon>
        <taxon>Spiralia</taxon>
        <taxon>Lophotrochozoa</taxon>
        <taxon>Mesozoa</taxon>
        <taxon>Orthonectida</taxon>
        <taxon>Rhopaluridae</taxon>
        <taxon>Intoshia</taxon>
    </lineage>
</organism>
<keyword evidence="3" id="KW-1185">Reference proteome</keyword>
<evidence type="ECO:0000256" key="1">
    <source>
        <dbReference type="SAM" id="SignalP"/>
    </source>
</evidence>
<name>A0A177ASM6_9BILA</name>
<feature type="chain" id="PRO_5008056718" description="DDE-1 domain-containing protein" evidence="1">
    <location>
        <begin position="24"/>
        <end position="99"/>
    </location>
</feature>
<gene>
    <name evidence="2" type="ORF">A3Q56_07273</name>
</gene>
<feature type="signal peptide" evidence="1">
    <location>
        <begin position="1"/>
        <end position="23"/>
    </location>
</feature>
<sequence length="99" mass="11912">MNTSGIILKMILLSNMLDLVVNAKRPVVIIPRYEGSRLETKLVNQYTSKWYCVTDNDWFTIWLDLELQLPFYFKCFRERMKLKERFCDKTVLSKNINRN</sequence>
<dbReference type="Proteomes" id="UP000078046">
    <property type="component" value="Unassembled WGS sequence"/>
</dbReference>
<accession>A0A177ASM6</accession>
<protein>
    <recommendedName>
        <fullName evidence="4">DDE-1 domain-containing protein</fullName>
    </recommendedName>
</protein>
<evidence type="ECO:0000313" key="3">
    <source>
        <dbReference type="Proteomes" id="UP000078046"/>
    </source>
</evidence>
<dbReference type="OrthoDB" id="190846at2759"/>
<comment type="caution">
    <text evidence="2">The sequence shown here is derived from an EMBL/GenBank/DDBJ whole genome shotgun (WGS) entry which is preliminary data.</text>
</comment>
<reference evidence="2 3" key="1">
    <citation type="submission" date="2016-04" db="EMBL/GenBank/DDBJ databases">
        <title>The genome of Intoshia linei affirms orthonectids as highly simplified spiralians.</title>
        <authorList>
            <person name="Mikhailov K.V."/>
            <person name="Slusarev G.S."/>
            <person name="Nikitin M.A."/>
            <person name="Logacheva M.D."/>
            <person name="Penin A."/>
            <person name="Aleoshin V."/>
            <person name="Panchin Y.V."/>
        </authorList>
    </citation>
    <scope>NUCLEOTIDE SEQUENCE [LARGE SCALE GENOMIC DNA]</scope>
    <source>
        <strain evidence="2">Intl2013</strain>
        <tissue evidence="2">Whole animal</tissue>
    </source>
</reference>
<evidence type="ECO:0008006" key="4">
    <source>
        <dbReference type="Google" id="ProtNLM"/>
    </source>
</evidence>
<dbReference type="AlphaFoldDB" id="A0A177ASM6"/>
<dbReference type="EMBL" id="LWCA01001507">
    <property type="protein sequence ID" value="OAF64985.1"/>
    <property type="molecule type" value="Genomic_DNA"/>
</dbReference>
<keyword evidence="1" id="KW-0732">Signal</keyword>
<evidence type="ECO:0000313" key="2">
    <source>
        <dbReference type="EMBL" id="OAF64985.1"/>
    </source>
</evidence>
<proteinExistence type="predicted"/>